<protein>
    <submittedName>
        <fullName evidence="2">PQQ-dependent sugar dehydrogenase</fullName>
        <ecNumber evidence="2">1.1.5.-</ecNumber>
    </submittedName>
</protein>
<dbReference type="Pfam" id="PF07995">
    <property type="entry name" value="GSDH"/>
    <property type="match status" value="1"/>
</dbReference>
<organism evidence="2 3">
    <name type="scientific">Flavobacterium polysaccharolyticum</name>
    <dbReference type="NCBI Taxonomy" id="3133148"/>
    <lineage>
        <taxon>Bacteria</taxon>
        <taxon>Pseudomonadati</taxon>
        <taxon>Bacteroidota</taxon>
        <taxon>Flavobacteriia</taxon>
        <taxon>Flavobacteriales</taxon>
        <taxon>Flavobacteriaceae</taxon>
        <taxon>Flavobacterium</taxon>
    </lineage>
</organism>
<dbReference type="Proteomes" id="UP001468798">
    <property type="component" value="Unassembled WGS sequence"/>
</dbReference>
<comment type="caution">
    <text evidence="2">The sequence shown here is derived from an EMBL/GenBank/DDBJ whole genome shotgun (WGS) entry which is preliminary data.</text>
</comment>
<dbReference type="Gene3D" id="2.120.10.30">
    <property type="entry name" value="TolB, C-terminal domain"/>
    <property type="match status" value="1"/>
</dbReference>
<reference evidence="2 3" key="1">
    <citation type="submission" date="2024-03" db="EMBL/GenBank/DDBJ databases">
        <title>Two novel species of the genus Flavobacterium exhibiting potentially degradation of complex polysaccharides.</title>
        <authorList>
            <person name="Lian X."/>
        </authorList>
    </citation>
    <scope>NUCLEOTIDE SEQUENCE [LARGE SCALE GENOMIC DNA]</scope>
    <source>
        <strain evidence="2 3">N6</strain>
    </source>
</reference>
<dbReference type="SUPFAM" id="SSF50952">
    <property type="entry name" value="Soluble quinoprotein glucose dehydrogenase"/>
    <property type="match status" value="1"/>
</dbReference>
<evidence type="ECO:0000313" key="2">
    <source>
        <dbReference type="EMBL" id="MEM0577975.1"/>
    </source>
</evidence>
<dbReference type="PANTHER" id="PTHR19328:SF75">
    <property type="entry name" value="ALDOSE SUGAR DEHYDROGENASE YLII"/>
    <property type="match status" value="1"/>
</dbReference>
<keyword evidence="2" id="KW-0560">Oxidoreductase</keyword>
<dbReference type="InterPro" id="IPR011042">
    <property type="entry name" value="6-blade_b-propeller_TolB-like"/>
</dbReference>
<dbReference type="PANTHER" id="PTHR19328">
    <property type="entry name" value="HEDGEHOG-INTERACTING PROTEIN"/>
    <property type="match status" value="1"/>
</dbReference>
<feature type="domain" description="Glucose/Sorbosone dehydrogenase" evidence="1">
    <location>
        <begin position="49"/>
        <end position="375"/>
    </location>
</feature>
<keyword evidence="3" id="KW-1185">Reference proteome</keyword>
<sequence length="380" mass="40513">MQLTFAFVVFLSSCSKDAEPPSPPVITPPLTGTPEIKITTLLSNQGIIWGFDVLPNGNLLFTQKAGTMQLFDTTTQNNTMITGLPSNISTVGQGGLLDVAISPDYATSRNVFVTYSITGGFLSLAKFTLNGNVATNWQVILTTESASTWNGHFGSRIAFGPDGKLYWSVGEGGTASLGGASSPHQNGQRLNTLWGKIHRLNLDGTIPNDNPLLPGQTAPSTIYSYGHRNPQGMAFQTSTGRLFVNEHGPSGGCELNRVQAGENFGWPLYSNGINYNGTPISNGHNATGIVAPLKSWTPALAPAGLTFINHTSYKDWNGNMLMGSLGRRQLLMISMANGVPGNETILLENIGRVRNVKMGPAGKIYVSVEDGGRLLELTAK</sequence>
<accession>A0ABU9NSE2</accession>
<dbReference type="GO" id="GO:0016491">
    <property type="term" value="F:oxidoreductase activity"/>
    <property type="evidence" value="ECO:0007669"/>
    <property type="project" value="UniProtKB-KW"/>
</dbReference>
<dbReference type="InterPro" id="IPR012938">
    <property type="entry name" value="Glc/Sorbosone_DH"/>
</dbReference>
<evidence type="ECO:0000313" key="3">
    <source>
        <dbReference type="Proteomes" id="UP001468798"/>
    </source>
</evidence>
<name>A0ABU9NSE2_9FLAO</name>
<dbReference type="EC" id="1.1.5.-" evidence="2"/>
<gene>
    <name evidence="2" type="ORF">WFZ86_15845</name>
</gene>
<proteinExistence type="predicted"/>
<dbReference type="EMBL" id="JBCGDP010000018">
    <property type="protein sequence ID" value="MEM0577975.1"/>
    <property type="molecule type" value="Genomic_DNA"/>
</dbReference>
<dbReference type="RefSeq" id="WP_342692829.1">
    <property type="nucleotide sequence ID" value="NZ_JBCGDP010000018.1"/>
</dbReference>
<dbReference type="InterPro" id="IPR011041">
    <property type="entry name" value="Quinoprot_gluc/sorb_DH_b-prop"/>
</dbReference>
<evidence type="ECO:0000259" key="1">
    <source>
        <dbReference type="Pfam" id="PF07995"/>
    </source>
</evidence>